<keyword evidence="3" id="KW-1185">Reference proteome</keyword>
<dbReference type="NCBIfam" id="NF038353">
    <property type="entry name" value="FxLYD_dom"/>
    <property type="match status" value="1"/>
</dbReference>
<evidence type="ECO:0000313" key="3">
    <source>
        <dbReference type="Proteomes" id="UP001056855"/>
    </source>
</evidence>
<dbReference type="KEGG" id="sawl:NGM29_04200"/>
<name>A0A9E7NEQ5_9EURY</name>
<proteinExistence type="predicted"/>
<accession>A0A9E7NEQ5</accession>
<dbReference type="AlphaFoldDB" id="A0A9E7NEQ5"/>
<evidence type="ECO:0000256" key="1">
    <source>
        <dbReference type="SAM" id="MobiDB-lite"/>
    </source>
</evidence>
<dbReference type="EMBL" id="CP100355">
    <property type="protein sequence ID" value="UTF55417.1"/>
    <property type="molecule type" value="Genomic_DNA"/>
</dbReference>
<sequence>MAGCLGTGTTPSYGGTDDEQGAETERVPVDVDGESRTAEEMTAATALADDGPAEGVSPLDAITFIDHEFVLEDNYLGSTVQGTLENEGDDRLSLVEIRVRVYDDADDMLGVYFSHVNDLDSGQTWAFSVIVLQSPADIAAYDIAALGTPT</sequence>
<dbReference type="Proteomes" id="UP001056855">
    <property type="component" value="Chromosome"/>
</dbReference>
<organism evidence="2 3">
    <name type="scientific">Natronosalvus rutilus</name>
    <dbReference type="NCBI Taxonomy" id="2953753"/>
    <lineage>
        <taxon>Archaea</taxon>
        <taxon>Methanobacteriati</taxon>
        <taxon>Methanobacteriota</taxon>
        <taxon>Stenosarchaea group</taxon>
        <taxon>Halobacteria</taxon>
        <taxon>Halobacteriales</taxon>
        <taxon>Natrialbaceae</taxon>
        <taxon>Natronosalvus</taxon>
    </lineage>
</organism>
<dbReference type="InterPro" id="IPR047676">
    <property type="entry name" value="FxLYD_dom"/>
</dbReference>
<gene>
    <name evidence="2" type="ORF">NGM29_04200</name>
</gene>
<feature type="region of interest" description="Disordered" evidence="1">
    <location>
        <begin position="1"/>
        <end position="52"/>
    </location>
</feature>
<evidence type="ECO:0000313" key="2">
    <source>
        <dbReference type="EMBL" id="UTF55417.1"/>
    </source>
</evidence>
<protein>
    <submittedName>
        <fullName evidence="2">FxLYD domain-containing protein</fullName>
    </submittedName>
</protein>
<feature type="compositionally biased region" description="Basic and acidic residues" evidence="1">
    <location>
        <begin position="23"/>
        <end position="39"/>
    </location>
</feature>
<reference evidence="2" key="1">
    <citation type="submission" date="2022-06" db="EMBL/GenBank/DDBJ databases">
        <title>Diverse halophilic archaea isolated from saline environments.</title>
        <authorList>
            <person name="Cui H.-L."/>
        </authorList>
    </citation>
    <scope>NUCLEOTIDE SEQUENCE</scope>
    <source>
        <strain evidence="2">WLHS1</strain>
    </source>
</reference>